<dbReference type="AlphaFoldDB" id="A0A833R3R8"/>
<gene>
    <name evidence="1" type="ORF">FCM35_KLT02913</name>
</gene>
<accession>A0A833R3R8</accession>
<evidence type="ECO:0000313" key="2">
    <source>
        <dbReference type="Proteomes" id="UP000623129"/>
    </source>
</evidence>
<dbReference type="Proteomes" id="UP000623129">
    <property type="component" value="Unassembled WGS sequence"/>
</dbReference>
<name>A0A833R3R8_9POAL</name>
<reference evidence="1" key="1">
    <citation type="submission" date="2020-01" db="EMBL/GenBank/DDBJ databases">
        <title>Genome sequence of Kobresia littledalei, the first chromosome-level genome in the family Cyperaceae.</title>
        <authorList>
            <person name="Qu G."/>
        </authorList>
    </citation>
    <scope>NUCLEOTIDE SEQUENCE</scope>
    <source>
        <strain evidence="1">C.B.Clarke</strain>
        <tissue evidence="1">Leaf</tissue>
    </source>
</reference>
<protein>
    <submittedName>
        <fullName evidence="1">Uncharacterized protein</fullName>
    </submittedName>
</protein>
<sequence>MYSPHFFRGEQSTAGFHIGDAIPDLPRSPNISSKSSSNLTAVNSSTFHLQFGGLANAVRIFSPSIVPFLDRRNFIR</sequence>
<organism evidence="1 2">
    <name type="scientific">Carex littledalei</name>
    <dbReference type="NCBI Taxonomy" id="544730"/>
    <lineage>
        <taxon>Eukaryota</taxon>
        <taxon>Viridiplantae</taxon>
        <taxon>Streptophyta</taxon>
        <taxon>Embryophyta</taxon>
        <taxon>Tracheophyta</taxon>
        <taxon>Spermatophyta</taxon>
        <taxon>Magnoliopsida</taxon>
        <taxon>Liliopsida</taxon>
        <taxon>Poales</taxon>
        <taxon>Cyperaceae</taxon>
        <taxon>Cyperoideae</taxon>
        <taxon>Cariceae</taxon>
        <taxon>Carex</taxon>
        <taxon>Carex subgen. Euthyceras</taxon>
    </lineage>
</organism>
<comment type="caution">
    <text evidence="1">The sequence shown here is derived from an EMBL/GenBank/DDBJ whole genome shotgun (WGS) entry which is preliminary data.</text>
</comment>
<dbReference type="EMBL" id="SWLB01000012">
    <property type="protein sequence ID" value="KAF3331507.1"/>
    <property type="molecule type" value="Genomic_DNA"/>
</dbReference>
<keyword evidence="2" id="KW-1185">Reference proteome</keyword>
<proteinExistence type="predicted"/>
<evidence type="ECO:0000313" key="1">
    <source>
        <dbReference type="EMBL" id="KAF3331507.1"/>
    </source>
</evidence>